<feature type="region of interest" description="Disordered" evidence="1">
    <location>
        <begin position="42"/>
        <end position="87"/>
    </location>
</feature>
<proteinExistence type="predicted"/>
<dbReference type="GO" id="GO:0016020">
    <property type="term" value="C:membrane"/>
    <property type="evidence" value="ECO:0007669"/>
    <property type="project" value="InterPro"/>
</dbReference>
<dbReference type="Pfam" id="PF04205">
    <property type="entry name" value="FMN_bind"/>
    <property type="match status" value="1"/>
</dbReference>
<dbReference type="AlphaFoldDB" id="A0AAU7JR76"/>
<organism evidence="4">
    <name type="scientific">Pedococcus sp. KACC 23699</name>
    <dbReference type="NCBI Taxonomy" id="3149228"/>
    <lineage>
        <taxon>Bacteria</taxon>
        <taxon>Bacillati</taxon>
        <taxon>Actinomycetota</taxon>
        <taxon>Actinomycetes</taxon>
        <taxon>Micrococcales</taxon>
        <taxon>Intrasporangiaceae</taxon>
        <taxon>Pedococcus</taxon>
    </lineage>
</organism>
<dbReference type="EMBL" id="CP157483">
    <property type="protein sequence ID" value="XBO42753.1"/>
    <property type="molecule type" value="Genomic_DNA"/>
</dbReference>
<reference evidence="4" key="1">
    <citation type="submission" date="2024-05" db="EMBL/GenBank/DDBJ databases">
        <authorList>
            <person name="Kim S."/>
            <person name="Heo J."/>
            <person name="Choi H."/>
            <person name="Choi Y."/>
            <person name="Kwon S.-W."/>
            <person name="Kim Y."/>
        </authorList>
    </citation>
    <scope>NUCLEOTIDE SEQUENCE</scope>
    <source>
        <strain evidence="4">KACC 23699</strain>
    </source>
</reference>
<evidence type="ECO:0000259" key="3">
    <source>
        <dbReference type="SMART" id="SM00900"/>
    </source>
</evidence>
<evidence type="ECO:0000313" key="4">
    <source>
        <dbReference type="EMBL" id="XBO42753.1"/>
    </source>
</evidence>
<gene>
    <name evidence="4" type="ORF">ABEG17_14410</name>
</gene>
<dbReference type="GO" id="GO:0010181">
    <property type="term" value="F:FMN binding"/>
    <property type="evidence" value="ECO:0007669"/>
    <property type="project" value="InterPro"/>
</dbReference>
<dbReference type="Gene3D" id="3.90.1010.20">
    <property type="match status" value="1"/>
</dbReference>
<sequence length="175" mass="17869">MRRITLWSLSTLTTLVLLFSYHTSTSSRSSSVAAPVIAQAATPGAVATPKATSPSGTSTSGSSSSSTPSGGSSSSSSSPSQSSAAKTYAGDAIGTQYGDVQVQITVKGGKITASQVLQVPWNDNRDQEINSYAVPILNQEAVSSQSANIDMVSGATFTSDGYIQSLQSAIDQAHL</sequence>
<accession>A0AAU7JR76</accession>
<feature type="chain" id="PRO_5043930120" evidence="2">
    <location>
        <begin position="30"/>
        <end position="175"/>
    </location>
</feature>
<feature type="domain" description="FMN-binding" evidence="3">
    <location>
        <begin position="96"/>
        <end position="173"/>
    </location>
</feature>
<feature type="signal peptide" evidence="2">
    <location>
        <begin position="1"/>
        <end position="29"/>
    </location>
</feature>
<dbReference type="InterPro" id="IPR007329">
    <property type="entry name" value="FMN-bd"/>
</dbReference>
<dbReference type="RefSeq" id="WP_406830170.1">
    <property type="nucleotide sequence ID" value="NZ_CP157483.1"/>
</dbReference>
<protein>
    <submittedName>
        <fullName evidence="4">FMN-binding protein</fullName>
    </submittedName>
</protein>
<evidence type="ECO:0000256" key="1">
    <source>
        <dbReference type="SAM" id="MobiDB-lite"/>
    </source>
</evidence>
<keyword evidence="2" id="KW-0732">Signal</keyword>
<dbReference type="SMART" id="SM00900">
    <property type="entry name" value="FMN_bind"/>
    <property type="match status" value="1"/>
</dbReference>
<name>A0AAU7JR76_9MICO</name>
<feature type="compositionally biased region" description="Low complexity" evidence="1">
    <location>
        <begin position="52"/>
        <end position="83"/>
    </location>
</feature>
<evidence type="ECO:0000256" key="2">
    <source>
        <dbReference type="SAM" id="SignalP"/>
    </source>
</evidence>